<dbReference type="CDD" id="cd02846">
    <property type="entry name" value="PAZ_argonaute_like"/>
    <property type="match status" value="1"/>
</dbReference>
<dbReference type="PROSITE" id="PS50822">
    <property type="entry name" value="PIWI"/>
    <property type="match status" value="1"/>
</dbReference>
<dbReference type="PANTHER" id="PTHR22891">
    <property type="entry name" value="EUKARYOTIC TRANSLATION INITIATION FACTOR 2C"/>
    <property type="match status" value="1"/>
</dbReference>
<dbReference type="InterPro" id="IPR036085">
    <property type="entry name" value="PAZ_dom_sf"/>
</dbReference>
<dbReference type="Pfam" id="PF02170">
    <property type="entry name" value="PAZ"/>
    <property type="match status" value="1"/>
</dbReference>
<sequence length="953" mass="108028">MEVQQAENEIKLPIKIVNDHELRGIAPVGVLLNAFELNLSAVPDKVFQHDLRFVAEYPNTKEGQAKLQELARGPRNDESKETRRELHWSLWRILLAQNANFFGNDKQMFCYDCALLLYSARQLMRNGETREFVIAVESLNELSDRSRAYLRRCERVKAFLTATEVVEVRNAQVTEPGDDRSVCHFLELLSTQRMHKQNEHFVFGNRMFEKNSAVELAGDPRICKDGMQKNVRFVGDSPLQSKAIIQLDAKKSAFFPAIDLIEFVCRFLNSRPEYIQNDFSQPAKVRTIVKQIKGLAVQTVHLPERQMTFAVFGLTDRCASEMIITIQNQQTNLVQYYAQKYEMRLRYPRLPCVIFRRGSNEAFFPMEVLKIIGGQRVPLDKQTPKLTEQMIKKCQVLPIDVPRGIDTQRDKAMIQNANPFFHAHSVRVDTKMMQAEGQQLFPPALAFAASNEQIEKIEPSNRGVLDFSLAARGQPLPRRYTVPCQFPKFWAVVIVQCAISKDECRMFCESLVRCARSRGVQMELPQRGIDHFDDTSLEFVREQFEFYSKHRVRFVLFIAPGKDASHAGDVHHTFKLQEIEHGIVTQQVSPKIVEKAIGPRGAIMVLDNIMLKMNLKLGGANYDICTAQAFKQANGIRHDIVSEQWLGSKRMFFGLDMSHAPPQTLFERRTGKAPAIPTIVGMAYTISKHMLKLNGTYWMQQPRVTTVKTSAPMVNAIKQALLAFFDQNGFFPEHIFVFRAGASEGEYKKVAHWEGGAFMTAIAELMAEQQSMAKKPALTMVVCQRNSNYRIIPTNVQPGGRAQEQNCQPGTVLDKRVMHSSLTEFLLVGHRTIQGTAQPLRCTVVVDTAQPRVKLGELEQISYALCYQHGICCSPTAVPGVLYSAGDLAARGRNNWRTSTADGATIQEFDLPPLGQSEEVRAQAQEQLDEQRAAYFAKATEELRPSIPTKFWA</sequence>
<evidence type="ECO:0000256" key="1">
    <source>
        <dbReference type="RuleBase" id="RU361178"/>
    </source>
</evidence>
<evidence type="ECO:0000313" key="5">
    <source>
        <dbReference type="Proteomes" id="UP001620626"/>
    </source>
</evidence>
<gene>
    <name evidence="4" type="ORF">niasHT_036979</name>
</gene>
<dbReference type="SMART" id="SM00949">
    <property type="entry name" value="PAZ"/>
    <property type="match status" value="1"/>
</dbReference>
<dbReference type="InterPro" id="IPR003165">
    <property type="entry name" value="Piwi"/>
</dbReference>
<feature type="domain" description="PAZ" evidence="2">
    <location>
        <begin position="259"/>
        <end position="373"/>
    </location>
</feature>
<dbReference type="SUPFAM" id="SSF101690">
    <property type="entry name" value="PAZ domain"/>
    <property type="match status" value="1"/>
</dbReference>
<proteinExistence type="inferred from homology"/>
<reference evidence="4 5" key="1">
    <citation type="submission" date="2024-10" db="EMBL/GenBank/DDBJ databases">
        <authorList>
            <person name="Kim D."/>
        </authorList>
    </citation>
    <scope>NUCLEOTIDE SEQUENCE [LARGE SCALE GENOMIC DNA]</scope>
    <source>
        <strain evidence="4">BH-2024</strain>
    </source>
</reference>
<dbReference type="InterPro" id="IPR003100">
    <property type="entry name" value="PAZ_dom"/>
</dbReference>
<dbReference type="EMBL" id="JBICBT010001214">
    <property type="protein sequence ID" value="KAL3078096.1"/>
    <property type="molecule type" value="Genomic_DNA"/>
</dbReference>
<organism evidence="4 5">
    <name type="scientific">Heterodera trifolii</name>
    <dbReference type="NCBI Taxonomy" id="157864"/>
    <lineage>
        <taxon>Eukaryota</taxon>
        <taxon>Metazoa</taxon>
        <taxon>Ecdysozoa</taxon>
        <taxon>Nematoda</taxon>
        <taxon>Chromadorea</taxon>
        <taxon>Rhabditida</taxon>
        <taxon>Tylenchina</taxon>
        <taxon>Tylenchomorpha</taxon>
        <taxon>Tylenchoidea</taxon>
        <taxon>Heteroderidae</taxon>
        <taxon>Heteroderinae</taxon>
        <taxon>Heterodera</taxon>
    </lineage>
</organism>
<dbReference type="PROSITE" id="PS50821">
    <property type="entry name" value="PAZ"/>
    <property type="match status" value="1"/>
</dbReference>
<dbReference type="SUPFAM" id="SSF53098">
    <property type="entry name" value="Ribonuclease H-like"/>
    <property type="match status" value="1"/>
</dbReference>
<evidence type="ECO:0000259" key="3">
    <source>
        <dbReference type="PROSITE" id="PS50822"/>
    </source>
</evidence>
<dbReference type="InterPro" id="IPR012337">
    <property type="entry name" value="RNaseH-like_sf"/>
</dbReference>
<comment type="similarity">
    <text evidence="1">Belongs to the argonaute family.</text>
</comment>
<dbReference type="AlphaFoldDB" id="A0ABD2IFP4"/>
<evidence type="ECO:0000259" key="2">
    <source>
        <dbReference type="PROSITE" id="PS50821"/>
    </source>
</evidence>
<keyword evidence="5" id="KW-1185">Reference proteome</keyword>
<dbReference type="Gene3D" id="3.30.420.10">
    <property type="entry name" value="Ribonuclease H-like superfamily/Ribonuclease H"/>
    <property type="match status" value="1"/>
</dbReference>
<dbReference type="Pfam" id="PF02171">
    <property type="entry name" value="Piwi"/>
    <property type="match status" value="1"/>
</dbReference>
<dbReference type="Proteomes" id="UP001620626">
    <property type="component" value="Unassembled WGS sequence"/>
</dbReference>
<dbReference type="Gene3D" id="3.40.50.2300">
    <property type="match status" value="1"/>
</dbReference>
<name>A0ABD2IFP4_9BILA</name>
<comment type="caution">
    <text evidence="4">The sequence shown here is derived from an EMBL/GenBank/DDBJ whole genome shotgun (WGS) entry which is preliminary data.</text>
</comment>
<protein>
    <submittedName>
        <fullName evidence="4">Uncharacterized protein</fullName>
    </submittedName>
</protein>
<dbReference type="SMART" id="SM00950">
    <property type="entry name" value="Piwi"/>
    <property type="match status" value="1"/>
</dbReference>
<dbReference type="Gene3D" id="2.170.260.10">
    <property type="entry name" value="paz domain"/>
    <property type="match status" value="1"/>
</dbReference>
<evidence type="ECO:0000313" key="4">
    <source>
        <dbReference type="EMBL" id="KAL3078096.1"/>
    </source>
</evidence>
<accession>A0ABD2IFP4</accession>
<feature type="domain" description="Piwi" evidence="3">
    <location>
        <begin position="554"/>
        <end position="897"/>
    </location>
</feature>
<dbReference type="InterPro" id="IPR036397">
    <property type="entry name" value="RNaseH_sf"/>
</dbReference>